<sequence length="169" mass="18226">MRQITTRLAALAAILAVSACTTMAPGDGSDAEVTRLSTSSTYSDQDFQCLLEAIYHEAAADSIDGQRAVANVILNRAEDPRFPNSVCGVVADGQAQGRCQFSYRCDGRPEVFADKVKLQTATQATTVVLANPEEDVTNGALFFHAGWMKPGWFASLRRTVALGGNIFYR</sequence>
<comment type="caution">
    <text evidence="3">The sequence shown here is derived from an EMBL/GenBank/DDBJ whole genome shotgun (WGS) entry which is preliminary data.</text>
</comment>
<dbReference type="AlphaFoldDB" id="A0A849L589"/>
<dbReference type="Pfam" id="PF07486">
    <property type="entry name" value="Hydrolase_2"/>
    <property type="match status" value="1"/>
</dbReference>
<protein>
    <submittedName>
        <fullName evidence="3">Cell wall hydrolase</fullName>
    </submittedName>
</protein>
<dbReference type="GO" id="GO:0016787">
    <property type="term" value="F:hydrolase activity"/>
    <property type="evidence" value="ECO:0007669"/>
    <property type="project" value="UniProtKB-KW"/>
</dbReference>
<feature type="domain" description="Cell wall hydrolase SleB" evidence="2">
    <location>
        <begin position="62"/>
        <end position="168"/>
    </location>
</feature>
<feature type="chain" id="PRO_5032453486" evidence="1">
    <location>
        <begin position="25"/>
        <end position="169"/>
    </location>
</feature>
<reference evidence="3 4" key="1">
    <citation type="submission" date="2020-05" db="EMBL/GenBank/DDBJ databases">
        <title>Gimesia benthica sp. nov., a novel planctomycete isolated from a deep-sea water sample of the Northwest Indian Ocean.</title>
        <authorList>
            <person name="Wang J."/>
            <person name="Ruan C."/>
            <person name="Song L."/>
            <person name="Zhu Y."/>
            <person name="Li A."/>
            <person name="Zheng X."/>
            <person name="Wang L."/>
            <person name="Lu Z."/>
            <person name="Huang Y."/>
            <person name="Du W."/>
            <person name="Zhou Y."/>
            <person name="Huang L."/>
            <person name="Dai X."/>
        </authorList>
    </citation>
    <scope>NUCLEOTIDE SEQUENCE [LARGE SCALE GENOMIC DNA]</scope>
    <source>
        <strain evidence="3 4">YYQ-30</strain>
    </source>
</reference>
<keyword evidence="3" id="KW-0378">Hydrolase</keyword>
<evidence type="ECO:0000259" key="2">
    <source>
        <dbReference type="Pfam" id="PF07486"/>
    </source>
</evidence>
<gene>
    <name evidence="3" type="ORF">HMH01_12650</name>
</gene>
<dbReference type="Proteomes" id="UP000572377">
    <property type="component" value="Unassembled WGS sequence"/>
</dbReference>
<dbReference type="PROSITE" id="PS51257">
    <property type="entry name" value="PROKAR_LIPOPROTEIN"/>
    <property type="match status" value="1"/>
</dbReference>
<organism evidence="3 4">
    <name type="scientific">Halovulum dunhuangense</name>
    <dbReference type="NCBI Taxonomy" id="1505036"/>
    <lineage>
        <taxon>Bacteria</taxon>
        <taxon>Pseudomonadati</taxon>
        <taxon>Pseudomonadota</taxon>
        <taxon>Alphaproteobacteria</taxon>
        <taxon>Rhodobacterales</taxon>
        <taxon>Paracoccaceae</taxon>
        <taxon>Halovulum</taxon>
    </lineage>
</organism>
<proteinExistence type="predicted"/>
<dbReference type="Gene3D" id="1.10.10.2520">
    <property type="entry name" value="Cell wall hydrolase SleB, domain 1"/>
    <property type="match status" value="1"/>
</dbReference>
<dbReference type="InterPro" id="IPR042047">
    <property type="entry name" value="SleB_dom1"/>
</dbReference>
<keyword evidence="1" id="KW-0732">Signal</keyword>
<dbReference type="InterPro" id="IPR011105">
    <property type="entry name" value="Cell_wall_hydrolase_SleB"/>
</dbReference>
<accession>A0A849L589</accession>
<feature type="signal peptide" evidence="1">
    <location>
        <begin position="1"/>
        <end position="24"/>
    </location>
</feature>
<evidence type="ECO:0000313" key="3">
    <source>
        <dbReference type="EMBL" id="NNU81287.1"/>
    </source>
</evidence>
<evidence type="ECO:0000313" key="4">
    <source>
        <dbReference type="Proteomes" id="UP000572377"/>
    </source>
</evidence>
<dbReference type="EMBL" id="JABFBC010000002">
    <property type="protein sequence ID" value="NNU81287.1"/>
    <property type="molecule type" value="Genomic_DNA"/>
</dbReference>
<evidence type="ECO:0000256" key="1">
    <source>
        <dbReference type="SAM" id="SignalP"/>
    </source>
</evidence>
<keyword evidence="4" id="KW-1185">Reference proteome</keyword>
<name>A0A849L589_9RHOB</name>
<dbReference type="RefSeq" id="WP_171326095.1">
    <property type="nucleotide sequence ID" value="NZ_JABFBC010000002.1"/>
</dbReference>